<feature type="compositionally biased region" description="Gly residues" evidence="1">
    <location>
        <begin position="1546"/>
        <end position="1559"/>
    </location>
</feature>
<feature type="compositionally biased region" description="Basic and acidic residues" evidence="1">
    <location>
        <begin position="1348"/>
        <end position="1357"/>
    </location>
</feature>
<feature type="region of interest" description="Disordered" evidence="1">
    <location>
        <begin position="1412"/>
        <end position="1434"/>
    </location>
</feature>
<proteinExistence type="predicted"/>
<feature type="compositionally biased region" description="Polar residues" evidence="1">
    <location>
        <begin position="88"/>
        <end position="108"/>
    </location>
</feature>
<feature type="region of interest" description="Disordered" evidence="1">
    <location>
        <begin position="2411"/>
        <end position="2476"/>
    </location>
</feature>
<feature type="region of interest" description="Disordered" evidence="1">
    <location>
        <begin position="2169"/>
        <end position="2351"/>
    </location>
</feature>
<dbReference type="Proteomes" id="UP001310890">
    <property type="component" value="Unassembled WGS sequence"/>
</dbReference>
<feature type="region of interest" description="Disordered" evidence="1">
    <location>
        <begin position="1973"/>
        <end position="2155"/>
    </location>
</feature>
<feature type="compositionally biased region" description="Low complexity" evidence="1">
    <location>
        <begin position="152"/>
        <end position="163"/>
    </location>
</feature>
<feature type="compositionally biased region" description="Polar residues" evidence="1">
    <location>
        <begin position="2694"/>
        <end position="2708"/>
    </location>
</feature>
<feature type="compositionally biased region" description="Basic and acidic residues" evidence="1">
    <location>
        <begin position="123"/>
        <end position="139"/>
    </location>
</feature>
<protein>
    <submittedName>
        <fullName evidence="2">Uncharacterized protein</fullName>
    </submittedName>
</protein>
<feature type="compositionally biased region" description="Low complexity" evidence="1">
    <location>
        <begin position="667"/>
        <end position="679"/>
    </location>
</feature>
<gene>
    <name evidence="2" type="ORF">LTR62_004641</name>
</gene>
<reference evidence="2" key="1">
    <citation type="submission" date="2023-08" db="EMBL/GenBank/DDBJ databases">
        <title>Black Yeasts Isolated from many extreme environments.</title>
        <authorList>
            <person name="Coleine C."/>
            <person name="Stajich J.E."/>
            <person name="Selbmann L."/>
        </authorList>
    </citation>
    <scope>NUCLEOTIDE SEQUENCE</scope>
    <source>
        <strain evidence="2">CCFEE 5401</strain>
    </source>
</reference>
<feature type="compositionally biased region" description="Basic and acidic residues" evidence="1">
    <location>
        <begin position="1592"/>
        <end position="1604"/>
    </location>
</feature>
<feature type="compositionally biased region" description="Basic and acidic residues" evidence="1">
    <location>
        <begin position="277"/>
        <end position="306"/>
    </location>
</feature>
<feature type="compositionally biased region" description="Polar residues" evidence="1">
    <location>
        <begin position="2789"/>
        <end position="2803"/>
    </location>
</feature>
<feature type="compositionally biased region" description="Polar residues" evidence="1">
    <location>
        <begin position="452"/>
        <end position="469"/>
    </location>
</feature>
<organism evidence="2 3">
    <name type="scientific">Meristemomyces frigidus</name>
    <dbReference type="NCBI Taxonomy" id="1508187"/>
    <lineage>
        <taxon>Eukaryota</taxon>
        <taxon>Fungi</taxon>
        <taxon>Dikarya</taxon>
        <taxon>Ascomycota</taxon>
        <taxon>Pezizomycotina</taxon>
        <taxon>Dothideomycetes</taxon>
        <taxon>Dothideomycetidae</taxon>
        <taxon>Mycosphaerellales</taxon>
        <taxon>Teratosphaeriaceae</taxon>
        <taxon>Meristemomyces</taxon>
    </lineage>
</organism>
<evidence type="ECO:0000256" key="1">
    <source>
        <dbReference type="SAM" id="MobiDB-lite"/>
    </source>
</evidence>
<feature type="region of interest" description="Disordered" evidence="1">
    <location>
        <begin position="1621"/>
        <end position="1643"/>
    </location>
</feature>
<feature type="compositionally biased region" description="Polar residues" evidence="1">
    <location>
        <begin position="2276"/>
        <end position="2285"/>
    </location>
</feature>
<dbReference type="EMBL" id="JAVRRL010000035">
    <property type="protein sequence ID" value="KAK5111909.1"/>
    <property type="molecule type" value="Genomic_DNA"/>
</dbReference>
<feature type="region of interest" description="Disordered" evidence="1">
    <location>
        <begin position="1927"/>
        <end position="1947"/>
    </location>
</feature>
<feature type="region of interest" description="Disordered" evidence="1">
    <location>
        <begin position="1"/>
        <end position="198"/>
    </location>
</feature>
<feature type="region of interest" description="Disordered" evidence="1">
    <location>
        <begin position="212"/>
        <end position="238"/>
    </location>
</feature>
<feature type="compositionally biased region" description="Polar residues" evidence="1">
    <location>
        <begin position="769"/>
        <end position="783"/>
    </location>
</feature>
<feature type="compositionally biased region" description="Low complexity" evidence="1">
    <location>
        <begin position="1387"/>
        <end position="1397"/>
    </location>
</feature>
<feature type="compositionally biased region" description="Basic and acidic residues" evidence="1">
    <location>
        <begin position="2452"/>
        <end position="2461"/>
    </location>
</feature>
<feature type="region of interest" description="Disordered" evidence="1">
    <location>
        <begin position="1530"/>
        <end position="1565"/>
    </location>
</feature>
<feature type="compositionally biased region" description="Polar residues" evidence="1">
    <location>
        <begin position="1984"/>
        <end position="1993"/>
    </location>
</feature>
<feature type="compositionally biased region" description="Polar residues" evidence="1">
    <location>
        <begin position="1413"/>
        <end position="1434"/>
    </location>
</feature>
<feature type="compositionally biased region" description="Basic and acidic residues" evidence="1">
    <location>
        <begin position="680"/>
        <end position="702"/>
    </location>
</feature>
<feature type="region of interest" description="Disordered" evidence="1">
    <location>
        <begin position="1842"/>
        <end position="1872"/>
    </location>
</feature>
<feature type="compositionally biased region" description="Polar residues" evidence="1">
    <location>
        <begin position="1216"/>
        <end position="1229"/>
    </location>
</feature>
<feature type="compositionally biased region" description="Basic and acidic residues" evidence="1">
    <location>
        <begin position="2046"/>
        <end position="2061"/>
    </location>
</feature>
<feature type="compositionally biased region" description="Polar residues" evidence="1">
    <location>
        <begin position="1363"/>
        <end position="1376"/>
    </location>
</feature>
<feature type="compositionally biased region" description="Low complexity" evidence="1">
    <location>
        <begin position="1096"/>
        <end position="1105"/>
    </location>
</feature>
<feature type="region of interest" description="Disordered" evidence="1">
    <location>
        <begin position="253"/>
        <end position="411"/>
    </location>
</feature>
<feature type="region of interest" description="Disordered" evidence="1">
    <location>
        <begin position="428"/>
        <end position="1019"/>
    </location>
</feature>
<feature type="compositionally biased region" description="Polar residues" evidence="1">
    <location>
        <begin position="999"/>
        <end position="1019"/>
    </location>
</feature>
<feature type="compositionally biased region" description="Basic and acidic residues" evidence="1">
    <location>
        <begin position="212"/>
        <end position="223"/>
    </location>
</feature>
<feature type="compositionally biased region" description="Polar residues" evidence="1">
    <location>
        <begin position="1308"/>
        <end position="1320"/>
    </location>
</feature>
<feature type="compositionally biased region" description="Polar residues" evidence="1">
    <location>
        <begin position="1927"/>
        <end position="1944"/>
    </location>
</feature>
<feature type="region of interest" description="Disordered" evidence="1">
    <location>
        <begin position="2502"/>
        <end position="2729"/>
    </location>
</feature>
<feature type="compositionally biased region" description="Basic and acidic residues" evidence="1">
    <location>
        <begin position="2587"/>
        <end position="2614"/>
    </location>
</feature>
<feature type="compositionally biased region" description="Polar residues" evidence="1">
    <location>
        <begin position="1"/>
        <end position="12"/>
    </location>
</feature>
<feature type="compositionally biased region" description="Low complexity" evidence="1">
    <location>
        <begin position="2413"/>
        <end position="2423"/>
    </location>
</feature>
<feature type="compositionally biased region" description="Pro residues" evidence="1">
    <location>
        <begin position="2212"/>
        <end position="2224"/>
    </location>
</feature>
<feature type="compositionally biased region" description="Basic and acidic residues" evidence="1">
    <location>
        <begin position="1119"/>
        <end position="1129"/>
    </location>
</feature>
<feature type="region of interest" description="Disordered" evidence="1">
    <location>
        <begin position="2746"/>
        <end position="2803"/>
    </location>
</feature>
<feature type="compositionally biased region" description="Basic and acidic residues" evidence="1">
    <location>
        <begin position="70"/>
        <end position="79"/>
    </location>
</feature>
<feature type="compositionally biased region" description="Polar residues" evidence="1">
    <location>
        <begin position="2665"/>
        <end position="2674"/>
    </location>
</feature>
<evidence type="ECO:0000313" key="3">
    <source>
        <dbReference type="Proteomes" id="UP001310890"/>
    </source>
</evidence>
<accession>A0AAN7YJU3</accession>
<feature type="compositionally biased region" description="Polar residues" evidence="1">
    <location>
        <begin position="824"/>
        <end position="835"/>
    </location>
</feature>
<evidence type="ECO:0000313" key="2">
    <source>
        <dbReference type="EMBL" id="KAK5111909.1"/>
    </source>
</evidence>
<feature type="compositionally biased region" description="Polar residues" evidence="1">
    <location>
        <begin position="533"/>
        <end position="550"/>
    </location>
</feature>
<feature type="compositionally biased region" description="Low complexity" evidence="1">
    <location>
        <begin position="59"/>
        <end position="68"/>
    </location>
</feature>
<feature type="region of interest" description="Disordered" evidence="1">
    <location>
        <begin position="1047"/>
        <end position="1184"/>
    </location>
</feature>
<feature type="compositionally biased region" description="Low complexity" evidence="1">
    <location>
        <begin position="1627"/>
        <end position="1636"/>
    </location>
</feature>
<feature type="region of interest" description="Disordered" evidence="1">
    <location>
        <begin position="1584"/>
        <end position="1607"/>
    </location>
</feature>
<name>A0AAN7YJU3_9PEZI</name>
<feature type="compositionally biased region" description="Polar residues" evidence="1">
    <location>
        <begin position="307"/>
        <end position="341"/>
    </location>
</feature>
<feature type="compositionally biased region" description="Acidic residues" evidence="1">
    <location>
        <begin position="36"/>
        <end position="47"/>
    </location>
</feature>
<feature type="compositionally biased region" description="Basic and acidic residues" evidence="1">
    <location>
        <begin position="472"/>
        <end position="487"/>
    </location>
</feature>
<feature type="compositionally biased region" description="Low complexity" evidence="1">
    <location>
        <begin position="490"/>
        <end position="511"/>
    </location>
</feature>
<feature type="compositionally biased region" description="Pro residues" evidence="1">
    <location>
        <begin position="2545"/>
        <end position="2559"/>
    </location>
</feature>
<feature type="compositionally biased region" description="Polar residues" evidence="1">
    <location>
        <begin position="972"/>
        <end position="990"/>
    </location>
</feature>
<feature type="compositionally biased region" description="Acidic residues" evidence="1">
    <location>
        <begin position="843"/>
        <end position="859"/>
    </location>
</feature>
<feature type="compositionally biased region" description="Low complexity" evidence="1">
    <location>
        <begin position="809"/>
        <end position="823"/>
    </location>
</feature>
<sequence length="2803" mass="300479">MASNDQRGQQPPVSFKTIPGRNRTQKWQQAKTYNYDGDDWGGYDPYDEYGGPKEEESVQQQAAQPQRQNSFDRDDERRAFSGSHLQHPASTQQSARGVSPGTSNSSDGRPSGDYARGGYGGLRDGREHIQDPSRSRERNFTNPEQVPPPLNTRTSPARTATAALGSASQAFPPRGSSVSQATSPIEPGPTSISPVVDKSLPFIRPADIYKRMAEEKERQKEMGRQSLDSNSRPSVEPASLHMVAANTGPVVSSQGRALGLNPVFEQHGEMGQQRDPAMQRDTRTPDDMPPSTERDGSSREFYDHGTRSNNAGPEVSQYQAPSTSEESRVQSFGEPSSSHLSPTKKVDDTSPRLPPVSRFSGFGSEFLHASNNSDREASAPPGSMQREEPEHLAAAPPLQMASEPAQQDNHFSAGSILARVLSAPVEAITSLPDGSQHSPALPSPPMHGAQTPGLQHSPSTTSTGFTSVVHTAFDHPESHSDSPDLSRDNSQSISRSDTTSTSTGGISPIMGRVPPPFSNSEHVRDGIPPAITEENTPTHSRQTSGVQAQIPQEFGPGNSYHDRAESRNVVQPGYRRSLDPPSSGGSPARTPDVVGPVDERRLSTPLAAERVRTVESGQGADVPDQAAEMPMPHLEPAAETPGSEMPSRDPGHAHIPVRGQEEDLMSAGPAAATAAAVQKARGEDYSAREADLANEPNSHDTHSPIIAEAETASQQQFLRTHERLPAPTPSSPLFAHPGSPALRSSSPSAFVRPLSPNIAAATSGLGLTRSGTDNSLNSPSGRDSPSGGVKGRRVREIAQNYNTLDASRRSSAASLISSKSSWSQFGHNKTGSNAGSPVKGRDGEDEEEEEWERDDPEVKEEERSTPRQSTIPEAPIHSLPSPRGALKSQDSFRPHLPGEWVSFAPTPGAEEPSSLGFGGQSSEQRELEPHQLGSDVVGPLTPRGTRFAGHEESVDLTPTTKKSKVSAREHTSTSGYANADNGNFDSSMSDLQDEPVDLTPTTKKATLPSRDTTPASTLDQLKESGAALGASLMGMTGLATTARDFGSKEPAVPVDQPELRTKTGYGDVQGYLRPGMSIRNESEVSAATDLAEGERSVPGSVASSVPPTPLPKDTPASLRELDAHEDGREIGPGGRPISHYFSGAVPPLRTGGGESHPRAEGLYQRPGVLPTLSTDTGADDMESDRLRKEIVRSLDPVKKADIQRESIVEQDEDSYSLPQRTMPSDQVQPSHGGRAAAPRMLDQRFSWEDRSRGLLSPALPSERAPHQKESEVPEVVPEMPYERPRSRGLHVMNAADDSEGESPVMERSTPNSGPAVQNGSGPIMSPGTDSAKKELAVPNFGAGPLRAMEPKAERDGGLEPSASRDSTSARVPSYYQTDLPGTHDESSAVAAAPGASPAEKEIAFPQPHMFTSEHLTLGSSPDASQHDSNQTGTKSRIPQFREILAIKNTPQRIQTYDSTRTTFAEMDTGLPNWLSDMLAKHPEYTSVGQGPSASAMRAANIGTTKHRASPSIAKFTKPFSVSGMVPGVGGASGGAGTGERKTSLSGFGGGSSEGGGGSPRGKDLIKTAGALSGKAQAGAKGLFAKGKSRFGSRRDGSGGQEKSRPLSLVIPYSNADLLPRWGDDDTAAAPAPTAATGSEQKLTKVQGQRREAWEDGHEDGNVQASQEGLALERSETPGRIGVLPSPVRTFGSFSEELPGRERQMSVSEVLAGATSMPDGGGGATSHGVLPGRVREVLSVTAAPIQLTASEVEGLPVDPDATGPVGDDTLLVRDARDQQPGQGGIGQDVSGPVRESLLYKASEINNLQPMAAAPPGRMYTPEEVQLPGRKILLLDHPLTQATSSTLTHAGSGSRLDAAPQVNSVPQPEFGGAPPPLVNADSLAAAGQRAIRTTESPPSMAAMPSPELVEIGIVRPQQVRKFSALASLPSQQRSRVLSSPQVVERTSSVEEVGLKDDAPTVPPVLTQTFLAGWGSEQHEAAEPQLSAEQSPIANQDESDFGEVPRGDPSLEDEHRGDISSGLRQPEPQRGEVVPAGPISSVLMSQEQAPHDVLEEREHGREESPIMNMPGPSNHGPVVQRQHNELQSGPDHFNSDAESLMAMPSFPLAPMSQHEHGNSRPNTHNLRAEVNAPSPTSDLSGFSGLPASTPPFQQQSLYRNTGNVHPTEYEILRGSHNGTPAPITLHSRQTGGDEANETSRRYSGFFRGPESTNATPPPVPLSQPPQPDVQRVQSTPPGRFSQDHTEFNNKRRSGLWRSLTGSTGALQDARQPPPMPIVKSSTTTSQAIPSRETEVGPKKSTGLQRAATAAMLPSETKSRRFSSLGSIFRRSSTKAKDAPKSKKLTKLPPSRNNTALLEQRYAMPADYDAYEHSRRQQIASLGEASMSTPYQPISGVQLAQRMPVDPGVISEIVAKSPSQASQPAAQGWYGPGSERIWLEGQRDPPVSAQGWYAPGREDGFDESRQSGQYPSAQERMTEKAAYRRLHSEGHGSRGLSQTVIPEADRPIEASYGQQTDPISPPPPLIRPSSYDIEQGPQSPTLPTQQPYWVPPPPETARSPPPEMPRERYASAGPASRQTPSLEMSRVRSPVYDDRRSLEASRVRSPVYEERRSQEASRVHSPPPNAARPANPQYDHRRPSNPRPYVMSEEDLTPEMLYGPSLDRIISPPGQTLRSPSNPRMPRYPEPQQQRVMHIPTGPNSSQQQTTWSYPTTDPYPSVQRSGRVASWGTQRSAHSVVYTPASAEGTSYTSLYQNWSPPPQPLQGDPDWHSSPEFSLPLPSPPLQSYAMPISRYSTQSPPQQTRTYQ</sequence>
<feature type="compositionally biased region" description="Basic and acidic residues" evidence="1">
    <location>
        <begin position="1241"/>
        <end position="1252"/>
    </location>
</feature>
<feature type="region of interest" description="Disordered" evidence="1">
    <location>
        <begin position="1202"/>
        <end position="1398"/>
    </location>
</feature>
<comment type="caution">
    <text evidence="2">The sequence shown here is derived from an EMBL/GenBank/DDBJ whole genome shotgun (WGS) entry which is preliminary data.</text>
</comment>